<keyword evidence="1" id="KW-0677">Repeat</keyword>
<dbReference type="EMBL" id="CAMXCT010002246">
    <property type="protein sequence ID" value="CAI3996805.1"/>
    <property type="molecule type" value="Genomic_DNA"/>
</dbReference>
<dbReference type="EMBL" id="CAMXCT030002246">
    <property type="protein sequence ID" value="CAL4784117.1"/>
    <property type="molecule type" value="Genomic_DNA"/>
</dbReference>
<dbReference type="InterPro" id="IPR011990">
    <property type="entry name" value="TPR-like_helical_dom_sf"/>
</dbReference>
<dbReference type="PROSITE" id="PS51375">
    <property type="entry name" value="PPR"/>
    <property type="match status" value="2"/>
</dbReference>
<reference evidence="3" key="1">
    <citation type="submission" date="2022-10" db="EMBL/GenBank/DDBJ databases">
        <authorList>
            <person name="Chen Y."/>
            <person name="Dougan E. K."/>
            <person name="Chan C."/>
            <person name="Rhodes N."/>
            <person name="Thang M."/>
        </authorList>
    </citation>
    <scope>NUCLEOTIDE SEQUENCE</scope>
</reference>
<evidence type="ECO:0000313" key="5">
    <source>
        <dbReference type="EMBL" id="CAL4784117.1"/>
    </source>
</evidence>
<keyword evidence="6" id="KW-1185">Reference proteome</keyword>
<dbReference type="NCBIfam" id="TIGR00756">
    <property type="entry name" value="PPR"/>
    <property type="match status" value="1"/>
</dbReference>
<accession>A0A9P1CSR7</accession>
<dbReference type="Pfam" id="PF01535">
    <property type="entry name" value="PPR"/>
    <property type="match status" value="3"/>
</dbReference>
<dbReference type="Proteomes" id="UP001152797">
    <property type="component" value="Unassembled WGS sequence"/>
</dbReference>
<evidence type="ECO:0000313" key="4">
    <source>
        <dbReference type="EMBL" id="CAL1150180.1"/>
    </source>
</evidence>
<dbReference type="Gene3D" id="1.25.40.10">
    <property type="entry name" value="Tetratricopeptide repeat domain"/>
    <property type="match status" value="4"/>
</dbReference>
<comment type="caution">
    <text evidence="3">The sequence shown here is derived from an EMBL/GenBank/DDBJ whole genome shotgun (WGS) entry which is preliminary data.</text>
</comment>
<protein>
    <submittedName>
        <fullName evidence="5">Pentatricopeptide repeat-containing protein GUN1, chloroplastic (Pentatricopeptide repeat-containing protein At2g31400) (Protein GENOMES UNCOUPLED 1)</fullName>
    </submittedName>
</protein>
<feature type="repeat" description="PPR" evidence="2">
    <location>
        <begin position="276"/>
        <end position="310"/>
    </location>
</feature>
<evidence type="ECO:0000313" key="3">
    <source>
        <dbReference type="EMBL" id="CAI3996805.1"/>
    </source>
</evidence>
<proteinExistence type="predicted"/>
<gene>
    <name evidence="3" type="ORF">C1SCF055_LOCUS23247</name>
</gene>
<organism evidence="3">
    <name type="scientific">Cladocopium goreaui</name>
    <dbReference type="NCBI Taxonomy" id="2562237"/>
    <lineage>
        <taxon>Eukaryota</taxon>
        <taxon>Sar</taxon>
        <taxon>Alveolata</taxon>
        <taxon>Dinophyceae</taxon>
        <taxon>Suessiales</taxon>
        <taxon>Symbiodiniaceae</taxon>
        <taxon>Cladocopium</taxon>
    </lineage>
</organism>
<dbReference type="EMBL" id="CAMXCT020002246">
    <property type="protein sequence ID" value="CAL1150180.1"/>
    <property type="molecule type" value="Genomic_DNA"/>
</dbReference>
<evidence type="ECO:0000256" key="1">
    <source>
        <dbReference type="ARBA" id="ARBA00022737"/>
    </source>
</evidence>
<dbReference type="PANTHER" id="PTHR47936">
    <property type="entry name" value="PPR_LONG DOMAIN-CONTAINING PROTEIN"/>
    <property type="match status" value="1"/>
</dbReference>
<dbReference type="PANTHER" id="PTHR47936:SF1">
    <property type="entry name" value="PENTATRICOPEPTIDE REPEAT-CONTAINING PROTEIN GUN1, CHLOROPLASTIC"/>
    <property type="match status" value="1"/>
</dbReference>
<evidence type="ECO:0000256" key="2">
    <source>
        <dbReference type="PROSITE-ProRule" id="PRU00708"/>
    </source>
</evidence>
<sequence length="557" mass="61912">MEPFKSKSKILKDSRRFQQLLNHYAATGRTGRWRSAATLLGNFARHRELQPDLQLFNSLINVCGKSSRWCEALRYFQLMGHVQLEISSVTYNTVLSLDLKDAWPRAWHLLPHADLLGCNAALGGCGAWGAWQRAEGLMRSMNHLQPDVVTYVAVMKSQQKAKLWQNAADMLQGLRNLRPTVLCWSVAAIGPWHEALGNVQLMRSQVLASSVVTLSAVITSLAESATGWKEALQILADAPLVQVEPNVISYNASICACSTAAEPWRKALELVPREANLVTFNSAISACSAAGEWQWAMVLLKELELRNLQGDSFTLNAAIACEARWTEALELLRLADAARLADVISYSSCISALEKALQWQKALELFFLMTERTISPNLISCNAAISACEKCGVWQLALLLLAGSHTLRLQLDVISFNASLSACENASEWEHALALLAELHGTSLRATSMTYNVAMSACSRPRWRKVVMLQQEMRHQALDLNLITFNVASVGDWQRCCRLWEEISLRHLEADALTFQKLLKAMEEHLPGIPKVLADLKRTALLFHAQRSTASAVTHQM</sequence>
<name>A0A9P1CSR7_9DINO</name>
<dbReference type="OrthoDB" id="185373at2759"/>
<evidence type="ECO:0000313" key="6">
    <source>
        <dbReference type="Proteomes" id="UP001152797"/>
    </source>
</evidence>
<dbReference type="InterPro" id="IPR002885">
    <property type="entry name" value="PPR_rpt"/>
</dbReference>
<reference evidence="4" key="2">
    <citation type="submission" date="2024-04" db="EMBL/GenBank/DDBJ databases">
        <authorList>
            <person name="Chen Y."/>
            <person name="Shah S."/>
            <person name="Dougan E. K."/>
            <person name="Thang M."/>
            <person name="Chan C."/>
        </authorList>
    </citation>
    <scope>NUCLEOTIDE SEQUENCE [LARGE SCALE GENOMIC DNA]</scope>
</reference>
<dbReference type="Pfam" id="PF13812">
    <property type="entry name" value="PPR_3"/>
    <property type="match status" value="1"/>
</dbReference>
<feature type="repeat" description="PPR" evidence="2">
    <location>
        <begin position="342"/>
        <end position="376"/>
    </location>
</feature>
<dbReference type="AlphaFoldDB" id="A0A9P1CSR7"/>